<organism evidence="1 2">
    <name type="scientific">Candidatus Collierbacteria bacterium GW2011_GWB1_44_6</name>
    <dbReference type="NCBI Taxonomy" id="1618384"/>
    <lineage>
        <taxon>Bacteria</taxon>
        <taxon>Candidatus Collieribacteriota</taxon>
    </lineage>
</organism>
<dbReference type="Proteomes" id="UP000034835">
    <property type="component" value="Unassembled WGS sequence"/>
</dbReference>
<proteinExistence type="predicted"/>
<dbReference type="STRING" id="1618384.UW68_C0052G0005"/>
<accession>A0A0G1JKP3</accession>
<name>A0A0G1JKP3_9BACT</name>
<gene>
    <name evidence="1" type="ORF">UW68_C0052G0005</name>
</gene>
<dbReference type="EMBL" id="LCJG01000052">
    <property type="protein sequence ID" value="KKT71940.1"/>
    <property type="molecule type" value="Genomic_DNA"/>
</dbReference>
<evidence type="ECO:0000313" key="2">
    <source>
        <dbReference type="Proteomes" id="UP000034835"/>
    </source>
</evidence>
<evidence type="ECO:0000313" key="1">
    <source>
        <dbReference type="EMBL" id="KKT71940.1"/>
    </source>
</evidence>
<protein>
    <submittedName>
        <fullName evidence="1">Uncharacterized protein</fullName>
    </submittedName>
</protein>
<dbReference type="AlphaFoldDB" id="A0A0G1JKP3"/>
<comment type="caution">
    <text evidence="1">The sequence shown here is derived from an EMBL/GenBank/DDBJ whole genome shotgun (WGS) entry which is preliminary data.</text>
</comment>
<sequence length="121" mass="13811">MKTYNQADLFVIELVSVTKLEGDLSGDLVVLCLRNLAIEPRVFDDAVSRAFVDGEMEKQTVQTKVVLAFNAEHLYDREHDVLDMDLFLAEMAERVIDKLNDTRGWDSADSADKRQLYDLLD</sequence>
<reference evidence="1 2" key="1">
    <citation type="journal article" date="2015" name="Nature">
        <title>rRNA introns, odd ribosomes, and small enigmatic genomes across a large radiation of phyla.</title>
        <authorList>
            <person name="Brown C.T."/>
            <person name="Hug L.A."/>
            <person name="Thomas B.C."/>
            <person name="Sharon I."/>
            <person name="Castelle C.J."/>
            <person name="Singh A."/>
            <person name="Wilkins M.J."/>
            <person name="Williams K.H."/>
            <person name="Banfield J.F."/>
        </authorList>
    </citation>
    <scope>NUCLEOTIDE SEQUENCE [LARGE SCALE GENOMIC DNA]</scope>
</reference>